<dbReference type="Proteomes" id="UP000663879">
    <property type="component" value="Unassembled WGS sequence"/>
</dbReference>
<dbReference type="PANTHER" id="PTHR39069:SF8">
    <property type="entry name" value="FI17111P1"/>
    <property type="match status" value="1"/>
</dbReference>
<feature type="transmembrane region" description="Helical" evidence="1">
    <location>
        <begin position="51"/>
        <end position="75"/>
    </location>
</feature>
<gene>
    <name evidence="2" type="ORF">OXX778_LOCUS14289</name>
</gene>
<sequence length="779" mass="87484">MEEKRSLSGLNQLLDKVDQAEVYEYVIDDKKKSKKQKGRLFSDKFSLSRCFFALFTNICILVISSFVLFWIFIWITGSNNKLYGNHCNSDKDCESNFNLRCQFGFCNCTSDYYYKSEIAGCVVKSMYNDGCSIDYHCFGGQICSNNFCKCSNERFWNTTTSNCEERVSYGEYCNNNNECTNGANMICLNNKCTCSDPNVYYWNGTYCAPVQTFLGNCSSNSSCKPSSKLICYLNEYYPNKCACPTNFYWNSTAQICTQMKNINETCVTSVECMSKTNLYCALQSGSYICTCPTNYFWSTNSSSCIKKATFGQNCTDICDDTVRLVCNSANYCVCNSTRFWNGTYCADDYTSGLNCDNNFDCDSTVGLICDTTYKRCVCASTHYWKTSVNTCTLKLINGSFCGRDIECQTQNGLSCAANNRCACPTNYFWNVNVCTMRYDPNIFCSNTYECKDYAGLVCRNSNGISSYSCQCAYWEYWTGAVCTTKLSVGAACSVDYQCRHYLGLVCAGTCICQYTHYWTGTICALKKTYNVACGSHLECQDYLALSCLSSKCQCSKMMYWDDIYGAGCLFKKTNNTACNGTNPQCQDYAGLSCVGNICQCTYPEYWVTNKCQKPAGINQYCDGTTYKCERGLVCLIDQNNLQVCSCPPTQHYTVNGCVDFRTYGETCSFWNNPCDDALRLYCPVSPSNCNCPLTSVALKCDCKDIYYWDGGKCADRSQFGGPCEFNYQCVKNKNLVCHPGSGQCLCEDIYFQFYNGASCVSCPAGQRSNPGFYTSCVAY</sequence>
<comment type="caution">
    <text evidence="2">The sequence shown here is derived from an EMBL/GenBank/DDBJ whole genome shotgun (WGS) entry which is preliminary data.</text>
</comment>
<evidence type="ECO:0000256" key="1">
    <source>
        <dbReference type="SAM" id="Phobius"/>
    </source>
</evidence>
<protein>
    <recommendedName>
        <fullName evidence="4">EGF-like domain-containing protein</fullName>
    </recommendedName>
</protein>
<accession>A0A814DVN5</accession>
<organism evidence="2 3">
    <name type="scientific">Brachionus calyciflorus</name>
    <dbReference type="NCBI Taxonomy" id="104777"/>
    <lineage>
        <taxon>Eukaryota</taxon>
        <taxon>Metazoa</taxon>
        <taxon>Spiralia</taxon>
        <taxon>Gnathifera</taxon>
        <taxon>Rotifera</taxon>
        <taxon>Eurotatoria</taxon>
        <taxon>Monogononta</taxon>
        <taxon>Pseudotrocha</taxon>
        <taxon>Ploima</taxon>
        <taxon>Brachionidae</taxon>
        <taxon>Brachionus</taxon>
    </lineage>
</organism>
<dbReference type="PANTHER" id="PTHR39069">
    <property type="entry name" value="ECDYSONE-INDUCIBLE GENE E1, ISOFORM A"/>
    <property type="match status" value="1"/>
</dbReference>
<keyword evidence="3" id="KW-1185">Reference proteome</keyword>
<dbReference type="AlphaFoldDB" id="A0A814DVN5"/>
<keyword evidence="1" id="KW-0812">Transmembrane</keyword>
<evidence type="ECO:0008006" key="4">
    <source>
        <dbReference type="Google" id="ProtNLM"/>
    </source>
</evidence>
<dbReference type="OrthoDB" id="10012826at2759"/>
<evidence type="ECO:0000313" key="2">
    <source>
        <dbReference type="EMBL" id="CAF0957851.1"/>
    </source>
</evidence>
<dbReference type="EMBL" id="CAJNOC010002913">
    <property type="protein sequence ID" value="CAF0957851.1"/>
    <property type="molecule type" value="Genomic_DNA"/>
</dbReference>
<name>A0A814DVN5_9BILA</name>
<keyword evidence="1" id="KW-0472">Membrane</keyword>
<reference evidence="2" key="1">
    <citation type="submission" date="2021-02" db="EMBL/GenBank/DDBJ databases">
        <authorList>
            <person name="Nowell W R."/>
        </authorList>
    </citation>
    <scope>NUCLEOTIDE SEQUENCE</scope>
    <source>
        <strain evidence="2">Ploen Becks lab</strain>
    </source>
</reference>
<keyword evidence="1" id="KW-1133">Transmembrane helix</keyword>
<proteinExistence type="predicted"/>
<evidence type="ECO:0000313" key="3">
    <source>
        <dbReference type="Proteomes" id="UP000663879"/>
    </source>
</evidence>